<evidence type="ECO:0000256" key="18">
    <source>
        <dbReference type="SAM" id="SignalP"/>
    </source>
</evidence>
<dbReference type="Pfam" id="PF12349">
    <property type="entry name" value="Sterol-sensing"/>
    <property type="match status" value="1"/>
</dbReference>
<feature type="transmembrane region" description="Helical" evidence="17">
    <location>
        <begin position="1193"/>
        <end position="1212"/>
    </location>
</feature>
<proteinExistence type="inferred from homology"/>
<keyword evidence="14" id="KW-0753">Steroid metabolism</keyword>
<dbReference type="PANTHER" id="PTHR45727">
    <property type="entry name" value="NPC INTRACELLULAR CHOLESTEROL TRANSPORTER 1"/>
    <property type="match status" value="1"/>
</dbReference>
<organism evidence="20 21">
    <name type="scientific">Nicrophorus vespilloides</name>
    <name type="common">Boreal carrion beetle</name>
    <dbReference type="NCBI Taxonomy" id="110193"/>
    <lineage>
        <taxon>Eukaryota</taxon>
        <taxon>Metazoa</taxon>
        <taxon>Ecdysozoa</taxon>
        <taxon>Arthropoda</taxon>
        <taxon>Hexapoda</taxon>
        <taxon>Insecta</taxon>
        <taxon>Pterygota</taxon>
        <taxon>Neoptera</taxon>
        <taxon>Endopterygota</taxon>
        <taxon>Coleoptera</taxon>
        <taxon>Polyphaga</taxon>
        <taxon>Staphyliniformia</taxon>
        <taxon>Silphidae</taxon>
        <taxon>Nicrophorinae</taxon>
        <taxon>Nicrophorus</taxon>
    </lineage>
</organism>
<protein>
    <submittedName>
        <fullName evidence="21">Niemann-Pick C1 protein isoform X1</fullName>
    </submittedName>
</protein>
<evidence type="ECO:0000256" key="9">
    <source>
        <dbReference type="ARBA" id="ARBA00023098"/>
    </source>
</evidence>
<feature type="region of interest" description="Disordered" evidence="16">
    <location>
        <begin position="354"/>
        <end position="391"/>
    </location>
</feature>
<feature type="transmembrane region" description="Helical" evidence="17">
    <location>
        <begin position="708"/>
        <end position="729"/>
    </location>
</feature>
<keyword evidence="13" id="KW-0325">Glycoprotein</keyword>
<feature type="transmembrane region" description="Helical" evidence="17">
    <location>
        <begin position="285"/>
        <end position="306"/>
    </location>
</feature>
<dbReference type="NCBIfam" id="TIGR00917">
    <property type="entry name" value="2A060601"/>
    <property type="match status" value="1"/>
</dbReference>
<evidence type="ECO:0000259" key="19">
    <source>
        <dbReference type="PROSITE" id="PS50156"/>
    </source>
</evidence>
<feature type="transmembrane region" description="Helical" evidence="17">
    <location>
        <begin position="1219"/>
        <end position="1239"/>
    </location>
</feature>
<evidence type="ECO:0000256" key="4">
    <source>
        <dbReference type="ARBA" id="ARBA00022548"/>
    </source>
</evidence>
<keyword evidence="12" id="KW-1207">Sterol metabolism</keyword>
<dbReference type="Pfam" id="PF16414">
    <property type="entry name" value="NPC1_N"/>
    <property type="match status" value="1"/>
</dbReference>
<comment type="catalytic activity">
    <reaction evidence="15">
        <text>cholesterol(in) = cholesterol(out)</text>
        <dbReference type="Rhea" id="RHEA:39747"/>
        <dbReference type="ChEBI" id="CHEBI:16113"/>
    </reaction>
</comment>
<feature type="transmembrane region" description="Helical" evidence="17">
    <location>
        <begin position="771"/>
        <end position="793"/>
    </location>
</feature>
<evidence type="ECO:0000256" key="15">
    <source>
        <dbReference type="ARBA" id="ARBA00034049"/>
    </source>
</evidence>
<evidence type="ECO:0000256" key="3">
    <source>
        <dbReference type="ARBA" id="ARBA00022448"/>
    </source>
</evidence>
<evidence type="ECO:0000256" key="11">
    <source>
        <dbReference type="ARBA" id="ARBA00023157"/>
    </source>
</evidence>
<keyword evidence="6 18" id="KW-0732">Signal</keyword>
<name>A0ABM1N7X1_NICVS</name>
<evidence type="ECO:0000256" key="2">
    <source>
        <dbReference type="ARBA" id="ARBA00005585"/>
    </source>
</evidence>
<feature type="transmembrane region" description="Helical" evidence="17">
    <location>
        <begin position="741"/>
        <end position="765"/>
    </location>
</feature>
<evidence type="ECO:0000256" key="12">
    <source>
        <dbReference type="ARBA" id="ARBA00023166"/>
    </source>
</evidence>
<feature type="compositionally biased region" description="Polar residues" evidence="16">
    <location>
        <begin position="1386"/>
        <end position="1395"/>
    </location>
</feature>
<dbReference type="RefSeq" id="XP_017782921.1">
    <property type="nucleotide sequence ID" value="XM_017927432.1"/>
</dbReference>
<keyword evidence="3" id="KW-0813">Transport</keyword>
<feature type="transmembrane region" description="Helical" evidence="17">
    <location>
        <begin position="1322"/>
        <end position="1345"/>
    </location>
</feature>
<feature type="signal peptide" evidence="18">
    <location>
        <begin position="1"/>
        <end position="24"/>
    </location>
</feature>
<dbReference type="InterPro" id="IPR000731">
    <property type="entry name" value="SSD"/>
</dbReference>
<feature type="transmembrane region" description="Helical" evidence="17">
    <location>
        <begin position="924"/>
        <end position="943"/>
    </location>
</feature>
<evidence type="ECO:0000256" key="8">
    <source>
        <dbReference type="ARBA" id="ARBA00023055"/>
    </source>
</evidence>
<evidence type="ECO:0000256" key="7">
    <source>
        <dbReference type="ARBA" id="ARBA00022989"/>
    </source>
</evidence>
<feature type="transmembrane region" description="Helical" evidence="17">
    <location>
        <begin position="1251"/>
        <end position="1276"/>
    </location>
</feature>
<keyword evidence="10 17" id="KW-0472">Membrane</keyword>
<dbReference type="GeneID" id="108567138"/>
<keyword evidence="8" id="KW-0445">Lipid transport</keyword>
<evidence type="ECO:0000256" key="5">
    <source>
        <dbReference type="ARBA" id="ARBA00022692"/>
    </source>
</evidence>
<evidence type="ECO:0000256" key="10">
    <source>
        <dbReference type="ARBA" id="ARBA00023136"/>
    </source>
</evidence>
<feature type="domain" description="SSD" evidence="19">
    <location>
        <begin position="707"/>
        <end position="872"/>
    </location>
</feature>
<keyword evidence="20" id="KW-1185">Reference proteome</keyword>
<evidence type="ECO:0000256" key="14">
    <source>
        <dbReference type="ARBA" id="ARBA00023221"/>
    </source>
</evidence>
<accession>A0ABM1N7X1</accession>
<feature type="chain" id="PRO_5045704937" evidence="18">
    <location>
        <begin position="25"/>
        <end position="1395"/>
    </location>
</feature>
<keyword evidence="11" id="KW-1015">Disulfide bond</keyword>
<evidence type="ECO:0000256" key="13">
    <source>
        <dbReference type="ARBA" id="ARBA00023180"/>
    </source>
</evidence>
<keyword evidence="4" id="KW-0153">Cholesterol metabolism</keyword>
<feature type="transmembrane region" description="Helical" evidence="17">
    <location>
        <begin position="848"/>
        <end position="872"/>
    </location>
</feature>
<evidence type="ECO:0000313" key="20">
    <source>
        <dbReference type="Proteomes" id="UP000695000"/>
    </source>
</evidence>
<dbReference type="PANTHER" id="PTHR45727:SF2">
    <property type="entry name" value="NPC INTRACELLULAR CHOLESTEROL TRANSPORTER 1"/>
    <property type="match status" value="1"/>
</dbReference>
<sequence>MENPWFKLLLFLTLFSLQCLPTLGAKSNESTSRKDRVEDAGHCIWYGQCHEDKGGKQQNCLYNGTAKILDNDGQQILAKWCPHLLEDDGTGVKTCCDTAQLRTMDANIPLAGNFLKRCPSCFKNFVRHLCALTCAKNQSLFLDPIEVNQTDKNVTYITGVDFYIHNDYLQGTFDSCKQVSVPSTGQLALDLMCGGWGSAKCTATRWFDYLGEADGNPFVPFQINYKNTSSPVAIYVPLNPLITPCSKGEGKNPACACMDCEESCPVPKPPPPAEGPFLIGGYDGYAVVMTIVFVVGSVLFITANVLSNNRCSSSILVQKNVQEVELLAIYRHNQVAGLIRGRGTDEVGRRLAGMDRSSSHTALGDGEDSPLQQSKRSSVTSETDHELDTHSINKMPGEYDVVSSSFLEKLGANTDTYLQRFFERWGVYCASRPWFVLFLGACLVIALGHGIKYLKVTTDPVELWASPSSRSRVEREIFDSHFEPFYRNEQIIIRAVGLQPVVHETSIGELKFGPVFNETFLRAVFDLQEKIKLIGANTGHSLDKICFAPLRNKDTKDTDVTQCAIQSVWGYFQDDVDTFEETDEDENGFVVNYLDRFITCTQNPFNPDCLGQYGGPVDPAIAFGGFLKPGEHLSKHSQYKDSTAIILTFLVNNYHNKTKLSPAMEWESDFVKFMKNYTEHGKPEFMDIAFTTERSIEDELDRESQSDVLTILISYVIMFAYIAVSLGQLNKCNRVLIDSKVTLGLGGVVIVLASVISSVGIFGFFGLPATLIIIEVIPFLVLAVGVDNIFILVQTHQRELRKPNETHAEHIGRILGQVGPSMLLTSVSECCCFFLGSLSDMPAVRAFALYAGMALLFDFLLQITCFVGLLSLDTQRQVNNKFDICCCIQGKKNSDEGAQSEGLLYSFFKEIYVPFLMNKYVRTGVMIIFFGWLCSSLAVAPHIEIGLDQELSMPEDSFVLKYFKFLKDYLSIGPPMYFVVSAGLNYSQTEQQNMICSGLYCDLDSLVTQVFVASKMPTTSYISKPSNSWIDDYFDWSSIPSCCKYDTSTGGFCPHESTSNKCDRCMITTEKNSRPNATGFEKYVSFFLQDNPDATCAKGGHAAYGQGVDYATNSTTGLSTVGASYFMAYHSILKTSEDYYESMRAARTISKNITDTINGKLQKMGVKESVEVFPYSVFYVFYEQYLTMWPDTLQSMGISLLAIFVCTFLLMGLDIFSSVVVVITIAMIVINLGGVMYWWHITLNAVSLVNLVMAVGISVEFCSHLVHSFSVSVAATRKQRAADCLTRMGSSVFSGITLTKFGGIVVLAFAKSQIFQVFYFRMYLGIVVLGAAHGLIFLPVLLSYIGVMTRNRRRHLVTRTSAPDDEPTPTSPLLQPSTSAAFPTPNYDSIVSIPS</sequence>
<evidence type="ECO:0000256" key="17">
    <source>
        <dbReference type="SAM" id="Phobius"/>
    </source>
</evidence>
<dbReference type="PROSITE" id="PS50156">
    <property type="entry name" value="SSD"/>
    <property type="match status" value="1"/>
</dbReference>
<keyword evidence="7 17" id="KW-1133">Transmembrane helix</keyword>
<feature type="transmembrane region" description="Helical" evidence="17">
    <location>
        <begin position="1288"/>
        <end position="1310"/>
    </location>
</feature>
<dbReference type="InterPro" id="IPR004765">
    <property type="entry name" value="NPC1-like"/>
</dbReference>
<dbReference type="Proteomes" id="UP000695000">
    <property type="component" value="Unplaced"/>
</dbReference>
<gene>
    <name evidence="21" type="primary">LOC108567138</name>
</gene>
<dbReference type="SUPFAM" id="SSF82866">
    <property type="entry name" value="Multidrug efflux transporter AcrB transmembrane domain"/>
    <property type="match status" value="2"/>
</dbReference>
<evidence type="ECO:0000313" key="21">
    <source>
        <dbReference type="RefSeq" id="XP_017782921.1"/>
    </source>
</evidence>
<feature type="region of interest" description="Disordered" evidence="16">
    <location>
        <begin position="1357"/>
        <end position="1395"/>
    </location>
</feature>
<comment type="subcellular location">
    <subcellularLocation>
        <location evidence="1">Endomembrane system</location>
        <topology evidence="1">Multi-pass membrane protein</topology>
    </subcellularLocation>
</comment>
<dbReference type="InterPro" id="IPR053956">
    <property type="entry name" value="NPC1_MLD"/>
</dbReference>
<evidence type="ECO:0000256" key="6">
    <source>
        <dbReference type="ARBA" id="ARBA00022729"/>
    </source>
</evidence>
<feature type="transmembrane region" description="Helical" evidence="17">
    <location>
        <begin position="434"/>
        <end position="451"/>
    </location>
</feature>
<feature type="compositionally biased region" description="Polar residues" evidence="16">
    <location>
        <begin position="370"/>
        <end position="381"/>
    </location>
</feature>
<dbReference type="Pfam" id="PF22314">
    <property type="entry name" value="NPC1_MLD"/>
    <property type="match status" value="1"/>
</dbReference>
<dbReference type="Gene3D" id="1.20.1640.10">
    <property type="entry name" value="Multidrug efflux transporter AcrB transmembrane domain"/>
    <property type="match status" value="2"/>
</dbReference>
<keyword evidence="5 17" id="KW-0812">Transmembrane</keyword>
<reference evidence="21" key="1">
    <citation type="submission" date="2025-08" db="UniProtKB">
        <authorList>
            <consortium name="RefSeq"/>
        </authorList>
    </citation>
    <scope>IDENTIFICATION</scope>
    <source>
        <tissue evidence="21">Whole Larva</tissue>
    </source>
</reference>
<keyword evidence="9" id="KW-0443">Lipid metabolism</keyword>
<dbReference type="InterPro" id="IPR053958">
    <property type="entry name" value="HMGCR/SNAP/NPC1-like_SSD"/>
</dbReference>
<comment type="similarity">
    <text evidence="2">Belongs to the patched family.</text>
</comment>
<feature type="transmembrane region" description="Helical" evidence="17">
    <location>
        <begin position="814"/>
        <end position="836"/>
    </location>
</feature>
<dbReference type="InterPro" id="IPR032190">
    <property type="entry name" value="NPC1_N"/>
</dbReference>
<evidence type="ECO:0000256" key="1">
    <source>
        <dbReference type="ARBA" id="ARBA00004127"/>
    </source>
</evidence>
<feature type="compositionally biased region" description="Basic and acidic residues" evidence="16">
    <location>
        <begin position="382"/>
        <end position="391"/>
    </location>
</feature>
<evidence type="ECO:0000256" key="16">
    <source>
        <dbReference type="SAM" id="MobiDB-lite"/>
    </source>
</evidence>